<evidence type="ECO:0000256" key="10">
    <source>
        <dbReference type="ARBA" id="ARBA00093676"/>
    </source>
</evidence>
<evidence type="ECO:0000256" key="5">
    <source>
        <dbReference type="ARBA" id="ARBA00022989"/>
    </source>
</evidence>
<feature type="transmembrane region" description="Helical" evidence="11">
    <location>
        <begin position="6"/>
        <end position="25"/>
    </location>
</feature>
<dbReference type="Proteomes" id="UP000314980">
    <property type="component" value="Unassembled WGS sequence"/>
</dbReference>
<evidence type="ECO:0000256" key="4">
    <source>
        <dbReference type="ARBA" id="ARBA00022692"/>
    </source>
</evidence>
<keyword evidence="6" id="KW-0333">Golgi apparatus</keyword>
<dbReference type="InterPro" id="IPR039545">
    <property type="entry name" value="PGAP2"/>
</dbReference>
<evidence type="ECO:0000256" key="11">
    <source>
        <dbReference type="SAM" id="Phobius"/>
    </source>
</evidence>
<evidence type="ECO:0000256" key="7">
    <source>
        <dbReference type="ARBA" id="ARBA00023136"/>
    </source>
</evidence>
<dbReference type="PANTHER" id="PTHR12892">
    <property type="entry name" value="FGF RECEPTOR ACTIVATING PROTEIN 1"/>
    <property type="match status" value="1"/>
</dbReference>
<reference evidence="13" key="3">
    <citation type="submission" date="2025-09" db="UniProtKB">
        <authorList>
            <consortium name="Ensembl"/>
        </authorList>
    </citation>
    <scope>IDENTIFICATION</scope>
</reference>
<evidence type="ECO:0000256" key="6">
    <source>
        <dbReference type="ARBA" id="ARBA00023034"/>
    </source>
</evidence>
<dbReference type="GeneTree" id="ENSGT00510000047299"/>
<feature type="transmembrane region" description="Helical" evidence="11">
    <location>
        <begin position="46"/>
        <end position="68"/>
    </location>
</feature>
<keyword evidence="5 11" id="KW-1133">Transmembrane helix</keyword>
<comment type="similarity">
    <text evidence="2">Belongs to the PGAP2 family.</text>
</comment>
<dbReference type="InParanoid" id="A0A4W6D547"/>
<evidence type="ECO:0000256" key="3">
    <source>
        <dbReference type="ARBA" id="ARBA00022502"/>
    </source>
</evidence>
<evidence type="ECO:0000256" key="9">
    <source>
        <dbReference type="ARBA" id="ARBA00093632"/>
    </source>
</evidence>
<keyword evidence="3" id="KW-0337">GPI-anchor biosynthesis</keyword>
<evidence type="ECO:0000256" key="2">
    <source>
        <dbReference type="ARBA" id="ARBA00007414"/>
    </source>
</evidence>
<accession>A0A4W6D547</accession>
<protein>
    <recommendedName>
        <fullName evidence="9">Acyltransferase PGAP2</fullName>
    </recommendedName>
    <alternativeName>
        <fullName evidence="10">Post-GPI attachment to proteins factor 2</fullName>
    </alternativeName>
</protein>
<comment type="function">
    <text evidence="8">Involved in the fatty acid remodeling steps of GPI-anchor maturation where the unsaturated acyl chain at sn-2 of inositol phosphate is replaced by a saturated stearoyl chain. May catalyze the second step of the fatty acid remodeling, by reacylating a lyso-GPI intermediate at sn-2 of inositol phosphate by a saturated chain. The fatty acid remodeling steps is critical for the integration of GPI-APs into lipid rafts.</text>
</comment>
<reference evidence="13" key="2">
    <citation type="submission" date="2025-08" db="UniProtKB">
        <authorList>
            <consortium name="Ensembl"/>
        </authorList>
    </citation>
    <scope>IDENTIFICATION</scope>
</reference>
<keyword evidence="14" id="KW-1185">Reference proteome</keyword>
<dbReference type="Pfam" id="PF10277">
    <property type="entry name" value="Frag1"/>
    <property type="match status" value="1"/>
</dbReference>
<gene>
    <name evidence="13" type="primary">PGAP2</name>
</gene>
<evidence type="ECO:0000313" key="13">
    <source>
        <dbReference type="Ensembl" id="ENSLCAP00010020169.1"/>
    </source>
</evidence>
<organism evidence="13 14">
    <name type="scientific">Lates calcarifer</name>
    <name type="common">Barramundi</name>
    <name type="synonym">Holocentrus calcarifer</name>
    <dbReference type="NCBI Taxonomy" id="8187"/>
    <lineage>
        <taxon>Eukaryota</taxon>
        <taxon>Metazoa</taxon>
        <taxon>Chordata</taxon>
        <taxon>Craniata</taxon>
        <taxon>Vertebrata</taxon>
        <taxon>Euteleostomi</taxon>
        <taxon>Actinopterygii</taxon>
        <taxon>Neopterygii</taxon>
        <taxon>Teleostei</taxon>
        <taxon>Neoteleostei</taxon>
        <taxon>Acanthomorphata</taxon>
        <taxon>Carangaria</taxon>
        <taxon>Carangaria incertae sedis</taxon>
        <taxon>Centropomidae</taxon>
        <taxon>Lates</taxon>
    </lineage>
</organism>
<evidence type="ECO:0000313" key="14">
    <source>
        <dbReference type="Proteomes" id="UP000314980"/>
    </source>
</evidence>
<dbReference type="InterPro" id="IPR019402">
    <property type="entry name" value="CWH43_N"/>
</dbReference>
<feature type="transmembrane region" description="Helical" evidence="11">
    <location>
        <begin position="236"/>
        <end position="253"/>
    </location>
</feature>
<keyword evidence="4 11" id="KW-0812">Transmembrane</keyword>
<dbReference type="PANTHER" id="PTHR12892:SF11">
    <property type="entry name" value="POST-GPI ATTACHMENT TO PROTEINS FACTOR 2"/>
    <property type="match status" value="1"/>
</dbReference>
<feature type="transmembrane region" description="Helical" evidence="11">
    <location>
        <begin position="207"/>
        <end position="224"/>
    </location>
</feature>
<feature type="transmembrane region" description="Helical" evidence="11">
    <location>
        <begin position="168"/>
        <end position="187"/>
    </location>
</feature>
<dbReference type="FunCoup" id="A0A4W6D547">
    <property type="interactions" value="991"/>
</dbReference>
<sequence>MLSCVVGVEPVTLSFPVLCVVSRMLQVPYGGLDRDRPLIRLPFTSFAVGTVLLPLTGLVACLFISLMYNFEDATYTHCRVSNYLPSISAAISRVPERYIWRCCIGLHSAPRYLVSVAYFSFYRGRFARRLPELLLSGLALLCSLAENSGLLLLTYVSSTETYNVHKNGFVVFIGSSLLHMLITCWLWHVIRRSYVNPEEVTSYRWKVRLFLFNVSCCLAAAYFFRRHNKYCETGVYTLFALFEYLVVFSNMAFHMTAFWDFGSKEVIVATPPEDKRY</sequence>
<dbReference type="AlphaFoldDB" id="A0A4W6D547"/>
<proteinExistence type="inferred from homology"/>
<feature type="domain" description="CWH43-like N-terminal" evidence="12">
    <location>
        <begin position="43"/>
        <end position="263"/>
    </location>
</feature>
<keyword evidence="7 11" id="KW-0472">Membrane</keyword>
<dbReference type="STRING" id="8187.ENSLCAP00010020169"/>
<evidence type="ECO:0000256" key="1">
    <source>
        <dbReference type="ARBA" id="ARBA00004653"/>
    </source>
</evidence>
<dbReference type="Ensembl" id="ENSLCAT00010020619.1">
    <property type="protein sequence ID" value="ENSLCAP00010020169.1"/>
    <property type="gene ID" value="ENSLCAG00010009534.1"/>
</dbReference>
<dbReference type="GO" id="GO:0005789">
    <property type="term" value="C:endoplasmic reticulum membrane"/>
    <property type="evidence" value="ECO:0007669"/>
    <property type="project" value="TreeGrafter"/>
</dbReference>
<evidence type="ECO:0000259" key="12">
    <source>
        <dbReference type="Pfam" id="PF10277"/>
    </source>
</evidence>
<dbReference type="GO" id="GO:0000139">
    <property type="term" value="C:Golgi membrane"/>
    <property type="evidence" value="ECO:0007669"/>
    <property type="project" value="UniProtKB-SubCell"/>
</dbReference>
<name>A0A4W6D547_LATCA</name>
<dbReference type="GO" id="GO:0006506">
    <property type="term" value="P:GPI anchor biosynthetic process"/>
    <property type="evidence" value="ECO:0007669"/>
    <property type="project" value="UniProtKB-KW"/>
</dbReference>
<evidence type="ECO:0000256" key="8">
    <source>
        <dbReference type="ARBA" id="ARBA00093421"/>
    </source>
</evidence>
<comment type="subcellular location">
    <subcellularLocation>
        <location evidence="1">Golgi apparatus membrane</location>
        <topology evidence="1">Multi-pass membrane protein</topology>
    </subcellularLocation>
</comment>
<reference evidence="14" key="1">
    <citation type="submission" date="2015-09" db="EMBL/GenBank/DDBJ databases">
        <authorList>
            <person name="Sai Rama Sridatta P."/>
        </authorList>
    </citation>
    <scope>NUCLEOTIDE SEQUENCE [LARGE SCALE GENOMIC DNA]</scope>
</reference>